<dbReference type="Proteomes" id="UP001207408">
    <property type="component" value="Unassembled WGS sequence"/>
</dbReference>
<dbReference type="Gene3D" id="2.170.130.10">
    <property type="entry name" value="TonB-dependent receptor, plug domain"/>
    <property type="match status" value="1"/>
</dbReference>
<dbReference type="SMART" id="SM00965">
    <property type="entry name" value="STN"/>
    <property type="match status" value="1"/>
</dbReference>
<keyword evidence="1 4" id="KW-0813">Transport</keyword>
<dbReference type="AlphaFoldDB" id="A0AAE3MF62"/>
<dbReference type="RefSeq" id="WP_301200253.1">
    <property type="nucleotide sequence ID" value="NZ_JAPDPI010000027.1"/>
</dbReference>
<evidence type="ECO:0000256" key="3">
    <source>
        <dbReference type="ARBA" id="ARBA00023237"/>
    </source>
</evidence>
<comment type="caution">
    <text evidence="6">The sequence shown here is derived from an EMBL/GenBank/DDBJ whole genome shotgun (WGS) entry which is preliminary data.</text>
</comment>
<accession>A0AAE3MF62</accession>
<dbReference type="EMBL" id="JAPDPI010000027">
    <property type="protein sequence ID" value="MCW3806636.1"/>
    <property type="molecule type" value="Genomic_DNA"/>
</dbReference>
<dbReference type="InterPro" id="IPR012910">
    <property type="entry name" value="Plug_dom"/>
</dbReference>
<dbReference type="GO" id="GO:0009279">
    <property type="term" value="C:cell outer membrane"/>
    <property type="evidence" value="ECO:0007669"/>
    <property type="project" value="UniProtKB-SubCell"/>
</dbReference>
<dbReference type="Pfam" id="PF13715">
    <property type="entry name" value="CarbopepD_reg_2"/>
    <property type="match status" value="1"/>
</dbReference>
<keyword evidence="2 4" id="KW-0472">Membrane</keyword>
<keyword evidence="6" id="KW-0645">Protease</keyword>
<dbReference type="NCBIfam" id="TIGR04057">
    <property type="entry name" value="SusC_RagA_signa"/>
    <property type="match status" value="1"/>
</dbReference>
<sequence length="473" mass="52680">MKKKFMGCAFLYWGKHRRTFWIMKNLVLFILFFSLQAHSSTFSQSRMSVQLENSSIKELFKMIEDQTSLDFLYDDGVVKDVYISLTAQDETIEEILNQALRGTNLEYEIERNTILIKKAKSVPQQQETLIEVRGRVVDSGGDPVPGVTIRLKDTIYGVYSNNNGEYEIKGKVAGDAVLVFSFIGMETQEIPVEGQRIINVTMIEEEQGISEVVVNGVFTRKANTYTGAVTSVKRDELLKMTSQDVLSGLANIDPSFVMVEDLSAGSNPNANPNYQMRGTSSISQNFQSQYENDPNQPLFILDGFESTIEKIKDLDINLIENITLLKDATAKAVYGSKGANGVVVIETRRPNEGKLRVMYNGAVSVEMPDLTSYDLTNASEKLEIEKQAGLYNSDNYFTQLGLNETYNNKLLEVLSGVDTDWMAQPVRTGVGQKHSVFIDGGDDVVLYAADLSYNNIKGAMKGSERETFSGGLT</sequence>
<dbReference type="InterPro" id="IPR011662">
    <property type="entry name" value="Secretin/TonB_short_N"/>
</dbReference>
<dbReference type="InterPro" id="IPR008969">
    <property type="entry name" value="CarboxyPept-like_regulatory"/>
</dbReference>
<organism evidence="6 7">
    <name type="scientific">Plebeiibacterium marinum</name>
    <dbReference type="NCBI Taxonomy" id="2992111"/>
    <lineage>
        <taxon>Bacteria</taxon>
        <taxon>Pseudomonadati</taxon>
        <taxon>Bacteroidota</taxon>
        <taxon>Bacteroidia</taxon>
        <taxon>Marinilabiliales</taxon>
        <taxon>Marinilabiliaceae</taxon>
        <taxon>Plebeiibacterium</taxon>
    </lineage>
</organism>
<dbReference type="Pfam" id="PF07715">
    <property type="entry name" value="Plug"/>
    <property type="match status" value="1"/>
</dbReference>
<protein>
    <submittedName>
        <fullName evidence="6">Carboxypeptidase-like regulatory domain-containing protein</fullName>
    </submittedName>
</protein>
<dbReference type="InterPro" id="IPR039426">
    <property type="entry name" value="TonB-dep_rcpt-like"/>
</dbReference>
<keyword evidence="3 4" id="KW-0998">Cell outer membrane</keyword>
<evidence type="ECO:0000256" key="4">
    <source>
        <dbReference type="PROSITE-ProRule" id="PRU01360"/>
    </source>
</evidence>
<dbReference type="InterPro" id="IPR023997">
    <property type="entry name" value="TonB-dep_OMP_SusC/RagA_CS"/>
</dbReference>
<comment type="subcellular location">
    <subcellularLocation>
        <location evidence="4">Cell outer membrane</location>
        <topology evidence="4">Multi-pass membrane protein</topology>
    </subcellularLocation>
</comment>
<evidence type="ECO:0000313" key="6">
    <source>
        <dbReference type="EMBL" id="MCW3806636.1"/>
    </source>
</evidence>
<evidence type="ECO:0000256" key="1">
    <source>
        <dbReference type="ARBA" id="ARBA00022448"/>
    </source>
</evidence>
<name>A0AAE3MF62_9BACT</name>
<evidence type="ECO:0000256" key="2">
    <source>
        <dbReference type="ARBA" id="ARBA00023136"/>
    </source>
</evidence>
<dbReference type="InterPro" id="IPR037066">
    <property type="entry name" value="Plug_dom_sf"/>
</dbReference>
<keyword evidence="6" id="KW-0378">Hydrolase</keyword>
<dbReference type="GO" id="GO:0004180">
    <property type="term" value="F:carboxypeptidase activity"/>
    <property type="evidence" value="ECO:0007669"/>
    <property type="project" value="UniProtKB-KW"/>
</dbReference>
<keyword evidence="6" id="KW-0121">Carboxypeptidase</keyword>
<keyword evidence="4" id="KW-1134">Transmembrane beta strand</keyword>
<dbReference type="Gene3D" id="2.60.40.1120">
    <property type="entry name" value="Carboxypeptidase-like, regulatory domain"/>
    <property type="match status" value="1"/>
</dbReference>
<evidence type="ECO:0000259" key="5">
    <source>
        <dbReference type="SMART" id="SM00965"/>
    </source>
</evidence>
<dbReference type="SUPFAM" id="SSF56935">
    <property type="entry name" value="Porins"/>
    <property type="match status" value="1"/>
</dbReference>
<dbReference type="SUPFAM" id="SSF49464">
    <property type="entry name" value="Carboxypeptidase regulatory domain-like"/>
    <property type="match status" value="1"/>
</dbReference>
<gene>
    <name evidence="6" type="ORF">OM074_13450</name>
</gene>
<feature type="domain" description="Secretin/TonB short N-terminal" evidence="5">
    <location>
        <begin position="69"/>
        <end position="119"/>
    </location>
</feature>
<evidence type="ECO:0000313" key="7">
    <source>
        <dbReference type="Proteomes" id="UP001207408"/>
    </source>
</evidence>
<dbReference type="PROSITE" id="PS52016">
    <property type="entry name" value="TONB_DEPENDENT_REC_3"/>
    <property type="match status" value="1"/>
</dbReference>
<proteinExistence type="inferred from homology"/>
<dbReference type="Gene3D" id="3.55.50.30">
    <property type="match status" value="1"/>
</dbReference>
<reference evidence="6" key="1">
    <citation type="submission" date="2022-10" db="EMBL/GenBank/DDBJ databases">
        <authorList>
            <person name="Yu W.X."/>
        </authorList>
    </citation>
    <scope>NUCLEOTIDE SEQUENCE</scope>
    <source>
        <strain evidence="6">D04</strain>
    </source>
</reference>
<comment type="similarity">
    <text evidence="4">Belongs to the TonB-dependent receptor family.</text>
</comment>
<keyword evidence="7" id="KW-1185">Reference proteome</keyword>
<dbReference type="Pfam" id="PF07660">
    <property type="entry name" value="STN"/>
    <property type="match status" value="1"/>
</dbReference>
<keyword evidence="4" id="KW-0812">Transmembrane</keyword>